<dbReference type="Pfam" id="PF08240">
    <property type="entry name" value="ADH_N"/>
    <property type="match status" value="1"/>
</dbReference>
<dbReference type="Gene3D" id="3.40.50.720">
    <property type="entry name" value="NAD(P)-binding Rossmann-like Domain"/>
    <property type="match status" value="1"/>
</dbReference>
<evidence type="ECO:0000313" key="9">
    <source>
        <dbReference type="EMBL" id="GAA2515940.1"/>
    </source>
</evidence>
<dbReference type="SUPFAM" id="SSF51735">
    <property type="entry name" value="NAD(P)-binding Rossmann-fold domains"/>
    <property type="match status" value="1"/>
</dbReference>
<proteinExistence type="inferred from homology"/>
<dbReference type="InterPro" id="IPR036291">
    <property type="entry name" value="NAD(P)-bd_dom_sf"/>
</dbReference>
<evidence type="ECO:0000256" key="6">
    <source>
        <dbReference type="ARBA" id="ARBA00048262"/>
    </source>
</evidence>
<dbReference type="Proteomes" id="UP001501777">
    <property type="component" value="Unassembled WGS sequence"/>
</dbReference>
<dbReference type="InterPro" id="IPR013154">
    <property type="entry name" value="ADH-like_N"/>
</dbReference>
<keyword evidence="4" id="KW-0560">Oxidoreductase</keyword>
<dbReference type="EMBL" id="BAAASG010000023">
    <property type="protein sequence ID" value="GAA2515940.1"/>
    <property type="molecule type" value="Genomic_DNA"/>
</dbReference>
<evidence type="ECO:0000256" key="5">
    <source>
        <dbReference type="ARBA" id="ARBA00024074"/>
    </source>
</evidence>
<dbReference type="PROSITE" id="PS00059">
    <property type="entry name" value="ADH_ZINC"/>
    <property type="match status" value="1"/>
</dbReference>
<comment type="catalytic activity">
    <reaction evidence="6">
        <text>a primary alcohol + NADP(+) = an aldehyde + NADPH + H(+)</text>
        <dbReference type="Rhea" id="RHEA:15937"/>
        <dbReference type="ChEBI" id="CHEBI:15378"/>
        <dbReference type="ChEBI" id="CHEBI:15734"/>
        <dbReference type="ChEBI" id="CHEBI:17478"/>
        <dbReference type="ChEBI" id="CHEBI:57783"/>
        <dbReference type="ChEBI" id="CHEBI:58349"/>
        <dbReference type="EC" id="1.1.1.2"/>
    </reaction>
</comment>
<accession>A0ABN3N868</accession>
<dbReference type="InterPro" id="IPR013149">
    <property type="entry name" value="ADH-like_C"/>
</dbReference>
<dbReference type="CDD" id="cd05283">
    <property type="entry name" value="CAD1"/>
    <property type="match status" value="1"/>
</dbReference>
<dbReference type="InterPro" id="IPR002328">
    <property type="entry name" value="ADH_Zn_CS"/>
</dbReference>
<dbReference type="InterPro" id="IPR011032">
    <property type="entry name" value="GroES-like_sf"/>
</dbReference>
<comment type="cofactor">
    <cofactor evidence="1 7">
        <name>Zn(2+)</name>
        <dbReference type="ChEBI" id="CHEBI:29105"/>
    </cofactor>
</comment>
<evidence type="ECO:0000256" key="7">
    <source>
        <dbReference type="RuleBase" id="RU361277"/>
    </source>
</evidence>
<gene>
    <name evidence="9" type="ORF">GCM10010276_76050</name>
</gene>
<dbReference type="InterPro" id="IPR020843">
    <property type="entry name" value="ER"/>
</dbReference>
<comment type="caution">
    <text evidence="9">The sequence shown here is derived from an EMBL/GenBank/DDBJ whole genome shotgun (WGS) entry which is preliminary data.</text>
</comment>
<sequence length="325" mass="35167">MRIDFSGVCHSDIHTAHGDWGPQHYPLVTGHEMAGVVTAVGAEVSRFKVGDRVGVGTYVDSCRTCEECRAGREQYCINSALFTYGNPIPSYADAADYPGGYPKGGYSTGIVVRENYVYPIPKEIDLKHAGPIMCAGVTVWSALRNWDIARGSRVGILGVGGLGHLAIQLAHALGAEVTGFTTSAEKKSDIRRFGAADVVVNSDPDQMAKYTRHFDFILDTIPATVPLDPYLSLLKRGGTLCRVGIDKTTIANEFGAFSLTSAQNSLAGSNVGSVRETHEVLQFAARYGIRPQVQVVPARQVGTVWPKVVDKAARYRFVLDMSDLR</sequence>
<evidence type="ECO:0000259" key="8">
    <source>
        <dbReference type="SMART" id="SM00829"/>
    </source>
</evidence>
<evidence type="ECO:0000313" key="10">
    <source>
        <dbReference type="Proteomes" id="UP001501777"/>
    </source>
</evidence>
<dbReference type="SUPFAM" id="SSF50129">
    <property type="entry name" value="GroES-like"/>
    <property type="match status" value="1"/>
</dbReference>
<keyword evidence="10" id="KW-1185">Reference proteome</keyword>
<dbReference type="PANTHER" id="PTHR42683">
    <property type="entry name" value="ALDEHYDE REDUCTASE"/>
    <property type="match status" value="1"/>
</dbReference>
<evidence type="ECO:0000256" key="1">
    <source>
        <dbReference type="ARBA" id="ARBA00001947"/>
    </source>
</evidence>
<keyword evidence="3 7" id="KW-0862">Zinc</keyword>
<evidence type="ECO:0000256" key="2">
    <source>
        <dbReference type="ARBA" id="ARBA00022723"/>
    </source>
</evidence>
<reference evidence="9 10" key="1">
    <citation type="journal article" date="2019" name="Int. J. Syst. Evol. Microbiol.">
        <title>The Global Catalogue of Microorganisms (GCM) 10K type strain sequencing project: providing services to taxonomists for standard genome sequencing and annotation.</title>
        <authorList>
            <consortium name="The Broad Institute Genomics Platform"/>
            <consortium name="The Broad Institute Genome Sequencing Center for Infectious Disease"/>
            <person name="Wu L."/>
            <person name="Ma J."/>
        </authorList>
    </citation>
    <scope>NUCLEOTIDE SEQUENCE [LARGE SCALE GENOMIC DNA]</scope>
    <source>
        <strain evidence="9 10">JCM 4395</strain>
    </source>
</reference>
<feature type="domain" description="Enoyl reductase (ER)" evidence="8">
    <location>
        <begin position="3"/>
        <end position="319"/>
    </location>
</feature>
<evidence type="ECO:0000256" key="4">
    <source>
        <dbReference type="ARBA" id="ARBA00023002"/>
    </source>
</evidence>
<keyword evidence="2 7" id="KW-0479">Metal-binding</keyword>
<protein>
    <recommendedName>
        <fullName evidence="5">alcohol dehydrogenase (NADP(+))</fullName>
        <ecNumber evidence="5">1.1.1.2</ecNumber>
    </recommendedName>
</protein>
<evidence type="ECO:0000256" key="3">
    <source>
        <dbReference type="ARBA" id="ARBA00022833"/>
    </source>
</evidence>
<name>A0ABN3N868_STRLO</name>
<dbReference type="Pfam" id="PF00107">
    <property type="entry name" value="ADH_zinc_N"/>
    <property type="match status" value="1"/>
</dbReference>
<dbReference type="InterPro" id="IPR029752">
    <property type="entry name" value="D-isomer_DH_CS1"/>
</dbReference>
<dbReference type="PROSITE" id="PS00065">
    <property type="entry name" value="D_2_HYDROXYACID_DH_1"/>
    <property type="match status" value="1"/>
</dbReference>
<dbReference type="SMART" id="SM00829">
    <property type="entry name" value="PKS_ER"/>
    <property type="match status" value="1"/>
</dbReference>
<comment type="similarity">
    <text evidence="7">Belongs to the zinc-containing alcohol dehydrogenase family.</text>
</comment>
<dbReference type="EC" id="1.1.1.2" evidence="5"/>
<dbReference type="Gene3D" id="3.90.180.10">
    <property type="entry name" value="Medium-chain alcohol dehydrogenases, catalytic domain"/>
    <property type="match status" value="1"/>
</dbReference>
<dbReference type="InterPro" id="IPR047109">
    <property type="entry name" value="CAD-like"/>
</dbReference>
<organism evidence="9 10">
    <name type="scientific">Streptomyces longisporus</name>
    <dbReference type="NCBI Taxonomy" id="1948"/>
    <lineage>
        <taxon>Bacteria</taxon>
        <taxon>Bacillati</taxon>
        <taxon>Actinomycetota</taxon>
        <taxon>Actinomycetes</taxon>
        <taxon>Kitasatosporales</taxon>
        <taxon>Streptomycetaceae</taxon>
        <taxon>Streptomyces</taxon>
    </lineage>
</organism>